<proteinExistence type="predicted"/>
<dbReference type="EMBL" id="BQNB010012528">
    <property type="protein sequence ID" value="GJT04683.1"/>
    <property type="molecule type" value="Genomic_DNA"/>
</dbReference>
<sequence>MIPPEIDTDDDSEGDVPPFEEPLDDVLFPLPEVDILPIEVEPVEVMFNDSHSYGENLSQVEREFLSMVDELFNLSNDDETFDPGGGENDVLLNNGENNDLNVFTIRTFLPLYTYPEVLTTLTPRGVSDIDKRTKNKAKLDKIEHGFGKS</sequence>
<keyword evidence="3" id="KW-1185">Reference proteome</keyword>
<organism evidence="2 3">
    <name type="scientific">Tanacetum coccineum</name>
    <dbReference type="NCBI Taxonomy" id="301880"/>
    <lineage>
        <taxon>Eukaryota</taxon>
        <taxon>Viridiplantae</taxon>
        <taxon>Streptophyta</taxon>
        <taxon>Embryophyta</taxon>
        <taxon>Tracheophyta</taxon>
        <taxon>Spermatophyta</taxon>
        <taxon>Magnoliopsida</taxon>
        <taxon>eudicotyledons</taxon>
        <taxon>Gunneridae</taxon>
        <taxon>Pentapetalae</taxon>
        <taxon>asterids</taxon>
        <taxon>campanulids</taxon>
        <taxon>Asterales</taxon>
        <taxon>Asteraceae</taxon>
        <taxon>Asteroideae</taxon>
        <taxon>Anthemideae</taxon>
        <taxon>Anthemidinae</taxon>
        <taxon>Tanacetum</taxon>
    </lineage>
</organism>
<evidence type="ECO:0008006" key="4">
    <source>
        <dbReference type="Google" id="ProtNLM"/>
    </source>
</evidence>
<evidence type="ECO:0000313" key="3">
    <source>
        <dbReference type="Proteomes" id="UP001151760"/>
    </source>
</evidence>
<protein>
    <recommendedName>
        <fullName evidence="4">Reverse transcriptase domain-containing protein</fullName>
    </recommendedName>
</protein>
<accession>A0ABQ5ATX6</accession>
<evidence type="ECO:0000256" key="1">
    <source>
        <dbReference type="SAM" id="MobiDB-lite"/>
    </source>
</evidence>
<gene>
    <name evidence="2" type="ORF">Tco_0839145</name>
</gene>
<feature type="region of interest" description="Disordered" evidence="1">
    <location>
        <begin position="1"/>
        <end position="22"/>
    </location>
</feature>
<comment type="caution">
    <text evidence="2">The sequence shown here is derived from an EMBL/GenBank/DDBJ whole genome shotgun (WGS) entry which is preliminary data.</text>
</comment>
<name>A0ABQ5ATX6_9ASTR</name>
<evidence type="ECO:0000313" key="2">
    <source>
        <dbReference type="EMBL" id="GJT04683.1"/>
    </source>
</evidence>
<reference evidence="2" key="1">
    <citation type="journal article" date="2022" name="Int. J. Mol. Sci.">
        <title>Draft Genome of Tanacetum Coccineum: Genomic Comparison of Closely Related Tanacetum-Family Plants.</title>
        <authorList>
            <person name="Yamashiro T."/>
            <person name="Shiraishi A."/>
            <person name="Nakayama K."/>
            <person name="Satake H."/>
        </authorList>
    </citation>
    <scope>NUCLEOTIDE SEQUENCE</scope>
</reference>
<dbReference type="Proteomes" id="UP001151760">
    <property type="component" value="Unassembled WGS sequence"/>
</dbReference>
<feature type="compositionally biased region" description="Acidic residues" evidence="1">
    <location>
        <begin position="1"/>
        <end position="14"/>
    </location>
</feature>
<reference evidence="2" key="2">
    <citation type="submission" date="2022-01" db="EMBL/GenBank/DDBJ databases">
        <authorList>
            <person name="Yamashiro T."/>
            <person name="Shiraishi A."/>
            <person name="Satake H."/>
            <person name="Nakayama K."/>
        </authorList>
    </citation>
    <scope>NUCLEOTIDE SEQUENCE</scope>
</reference>